<evidence type="ECO:0000256" key="2">
    <source>
        <dbReference type="ARBA" id="ARBA00010944"/>
    </source>
</evidence>
<keyword evidence="9" id="KW-1185">Reference proteome</keyword>
<dbReference type="InterPro" id="IPR036291">
    <property type="entry name" value="NAD(P)-bd_dom_sf"/>
</dbReference>
<dbReference type="Proteomes" id="UP000076079">
    <property type="component" value="Chromosome"/>
</dbReference>
<dbReference type="NCBIfam" id="TIGR01214">
    <property type="entry name" value="rmlD"/>
    <property type="match status" value="1"/>
</dbReference>
<dbReference type="Gene3D" id="3.40.50.720">
    <property type="entry name" value="NAD(P)-binding Rossmann-like Domain"/>
    <property type="match status" value="1"/>
</dbReference>
<comment type="catalytic activity">
    <reaction evidence="5">
        <text>dTDP-beta-L-rhamnose + NADP(+) = dTDP-4-dehydro-beta-L-rhamnose + NADPH + H(+)</text>
        <dbReference type="Rhea" id="RHEA:21796"/>
        <dbReference type="ChEBI" id="CHEBI:15378"/>
        <dbReference type="ChEBI" id="CHEBI:57510"/>
        <dbReference type="ChEBI" id="CHEBI:57783"/>
        <dbReference type="ChEBI" id="CHEBI:58349"/>
        <dbReference type="ChEBI" id="CHEBI:62830"/>
        <dbReference type="EC" id="1.1.1.133"/>
    </reaction>
</comment>
<dbReference type="Gene3D" id="3.90.25.10">
    <property type="entry name" value="UDP-galactose 4-epimerase, domain 1"/>
    <property type="match status" value="1"/>
</dbReference>
<evidence type="ECO:0000256" key="4">
    <source>
        <dbReference type="ARBA" id="ARBA00017099"/>
    </source>
</evidence>
<dbReference type="RefSeq" id="WP_110173257.1">
    <property type="nucleotide sequence ID" value="NZ_CP015136.1"/>
</dbReference>
<dbReference type="GO" id="GO:0005829">
    <property type="term" value="C:cytosol"/>
    <property type="evidence" value="ECO:0007669"/>
    <property type="project" value="TreeGrafter"/>
</dbReference>
<comment type="pathway">
    <text evidence="1 6">Carbohydrate biosynthesis; dTDP-L-rhamnose biosynthesis.</text>
</comment>
<comment type="function">
    <text evidence="6">Catalyzes the reduction of dTDP-6-deoxy-L-lyxo-4-hexulose to yield dTDP-L-rhamnose.</text>
</comment>
<dbReference type="OrthoDB" id="9803892at2"/>
<dbReference type="PANTHER" id="PTHR10491:SF4">
    <property type="entry name" value="METHIONINE ADENOSYLTRANSFERASE 2 SUBUNIT BETA"/>
    <property type="match status" value="1"/>
</dbReference>
<evidence type="ECO:0000256" key="6">
    <source>
        <dbReference type="RuleBase" id="RU364082"/>
    </source>
</evidence>
<dbReference type="PATRIC" id="fig|1813736.3.peg.5252"/>
<comment type="similarity">
    <text evidence="2 6">Belongs to the dTDP-4-dehydrorhamnose reductase family.</text>
</comment>
<dbReference type="EC" id="1.1.1.133" evidence="3 6"/>
<dbReference type="CDD" id="cd05254">
    <property type="entry name" value="dTDP_HR_like_SDR_e"/>
    <property type="match status" value="1"/>
</dbReference>
<evidence type="ECO:0000256" key="3">
    <source>
        <dbReference type="ARBA" id="ARBA00012929"/>
    </source>
</evidence>
<dbReference type="AlphaFoldDB" id="A0A143PU87"/>
<gene>
    <name evidence="8" type="primary">rmlD</name>
    <name evidence="8" type="ORF">LuPra_04996</name>
</gene>
<keyword evidence="6 8" id="KW-0560">Oxidoreductase</keyword>
<evidence type="ECO:0000256" key="5">
    <source>
        <dbReference type="ARBA" id="ARBA00048200"/>
    </source>
</evidence>
<sequence length="278" mass="29715">MKLLVVGAAGQLGSTFAATPGHDVVGLTRADVDVTDRDALLAAVERIQPDVLVNCTAYNNVDGAEDDASTALAVNSMAVRSMAAAAARTGATFVHYSTDFVFDGEASSPYLEGDRARPVSVYGCSKLLGEWFARDAPRWYVLRVESLFGGRHARSSVDKIAAALRDGRSTPVFRDRIVTPSYVGDVRDATLALLARDTPSGVFHCVNSGHGTWADVGRHIAGLLGADPALLMLTSVNDVRLKAKRPVYCALDNHKLAEAVGWPLPTWQDAVSRYVTTL</sequence>
<dbReference type="GO" id="GO:0008831">
    <property type="term" value="F:dTDP-4-dehydrorhamnose reductase activity"/>
    <property type="evidence" value="ECO:0007669"/>
    <property type="project" value="UniProtKB-EC"/>
</dbReference>
<dbReference type="InterPro" id="IPR005913">
    <property type="entry name" value="dTDP_dehydrorham_reduct"/>
</dbReference>
<dbReference type="Pfam" id="PF04321">
    <property type="entry name" value="RmlD_sub_bind"/>
    <property type="match status" value="1"/>
</dbReference>
<accession>A0A143PU87</accession>
<dbReference type="PANTHER" id="PTHR10491">
    <property type="entry name" value="DTDP-4-DEHYDRORHAMNOSE REDUCTASE"/>
    <property type="match status" value="1"/>
</dbReference>
<dbReference type="EMBL" id="CP015136">
    <property type="protein sequence ID" value="AMY11738.1"/>
    <property type="molecule type" value="Genomic_DNA"/>
</dbReference>
<dbReference type="KEGG" id="abac:LuPra_04996"/>
<evidence type="ECO:0000256" key="1">
    <source>
        <dbReference type="ARBA" id="ARBA00004781"/>
    </source>
</evidence>
<evidence type="ECO:0000259" key="7">
    <source>
        <dbReference type="Pfam" id="PF04321"/>
    </source>
</evidence>
<dbReference type="STRING" id="1855912.LuPra_04996"/>
<dbReference type="InterPro" id="IPR029903">
    <property type="entry name" value="RmlD-like-bd"/>
</dbReference>
<organism evidence="8 9">
    <name type="scientific">Luteitalea pratensis</name>
    <dbReference type="NCBI Taxonomy" id="1855912"/>
    <lineage>
        <taxon>Bacteria</taxon>
        <taxon>Pseudomonadati</taxon>
        <taxon>Acidobacteriota</taxon>
        <taxon>Vicinamibacteria</taxon>
        <taxon>Vicinamibacterales</taxon>
        <taxon>Vicinamibacteraceae</taxon>
        <taxon>Luteitalea</taxon>
    </lineage>
</organism>
<dbReference type="GO" id="GO:0019305">
    <property type="term" value="P:dTDP-rhamnose biosynthetic process"/>
    <property type="evidence" value="ECO:0007669"/>
    <property type="project" value="UniProtKB-UniPathway"/>
</dbReference>
<keyword evidence="6" id="KW-0521">NADP</keyword>
<evidence type="ECO:0000313" key="8">
    <source>
        <dbReference type="EMBL" id="AMY11738.1"/>
    </source>
</evidence>
<dbReference type="UniPathway" id="UPA00124"/>
<protein>
    <recommendedName>
        <fullName evidence="4 6">dTDP-4-dehydrorhamnose reductase</fullName>
        <ecNumber evidence="3 6">1.1.1.133</ecNumber>
    </recommendedName>
</protein>
<name>A0A143PU87_LUTPR</name>
<feature type="domain" description="RmlD-like substrate binding" evidence="7">
    <location>
        <begin position="1"/>
        <end position="277"/>
    </location>
</feature>
<dbReference type="SUPFAM" id="SSF51735">
    <property type="entry name" value="NAD(P)-binding Rossmann-fold domains"/>
    <property type="match status" value="1"/>
</dbReference>
<evidence type="ECO:0000313" key="9">
    <source>
        <dbReference type="Proteomes" id="UP000076079"/>
    </source>
</evidence>
<proteinExistence type="inferred from homology"/>
<reference evidence="8 9" key="1">
    <citation type="journal article" date="2016" name="Genome Announc.">
        <title>First Complete Genome Sequence of a Subdivision 6 Acidobacterium Strain.</title>
        <authorList>
            <person name="Huang S."/>
            <person name="Vieira S."/>
            <person name="Bunk B."/>
            <person name="Riedel T."/>
            <person name="Sproer C."/>
            <person name="Overmann J."/>
        </authorList>
    </citation>
    <scope>NUCLEOTIDE SEQUENCE [LARGE SCALE GENOMIC DNA]</scope>
    <source>
        <strain evidence="9">DSM 100886 HEG_-6_39</strain>
    </source>
</reference>
<reference evidence="9" key="2">
    <citation type="submission" date="2016-04" db="EMBL/GenBank/DDBJ databases">
        <title>First Complete Genome Sequence of a Subdivision 6 Acidobacterium.</title>
        <authorList>
            <person name="Huang S."/>
            <person name="Vieira S."/>
            <person name="Bunk B."/>
            <person name="Riedel T."/>
            <person name="Sproeer C."/>
            <person name="Overmann J."/>
        </authorList>
    </citation>
    <scope>NUCLEOTIDE SEQUENCE [LARGE SCALE GENOMIC DNA]</scope>
    <source>
        <strain evidence="9">DSM 100886 HEG_-6_39</strain>
    </source>
</reference>